<dbReference type="Proteomes" id="UP000663829">
    <property type="component" value="Unassembled WGS sequence"/>
</dbReference>
<gene>
    <name evidence="1" type="ORF">GPM918_LOCUS13605</name>
    <name evidence="2" type="ORF">SRO942_LOCUS13605</name>
</gene>
<sequence length="659" mass="77003">MDLLRRHPQTFTYLCHDDFSQHNSVLVWLDDSDVDKYFKKRTELREIIHHIVVFSSINNCIEYISSIDTERVFVIITGTYANEFDIEQFHEPANHLLFYLLTKNQTDYKDPVRGHFVDINCLINKIREDYELCLFEDSIPVINTDGNSTRILNPNEIKLKCLQLLINVLRKMPAPSVHSCHKMLEHCRVYSVDRPRELQKVDDFQTHYSSKCAIKWFTRDCFLHPLISGALRTNNIDMIFDFGFIIADIDEQLSKAPLFNCTPCGVLEVFRGQLMTADELNVLVRHIGGYISNNTFFSTTMCSESAVLFAGDYDTRNPLLESVIFEITIIPGNSALNSFAKTADASFFNDKDEILFTIGNVFKIDAVERFNERWIIYLTLCDKKLDAIKNLNDQFDIAMLVLMEILPKLSPRTDRINEKMLERSRFYYSHDPIELAKIDQFEATYKSNSALRWYTKDSFLFRLLNMALRNENVDMILDFRYFIIDIYEELTKVHIDYIRNVKESMLTVYRGQRMHLKELQKLRYNVGGYMSTNTFFSASLSSEVALIYAELSVSDSKLRFQSVLFVIDYDIKRMSKHPFANISHLTNIFDEQEVIFPPSTQFRINNVGRLTKTVWLVHLTLCYLEESDEMKIMEKYLNTLLQVIETGNAYSVINLKYAK</sequence>
<organism evidence="1 3">
    <name type="scientific">Didymodactylos carnosus</name>
    <dbReference type="NCBI Taxonomy" id="1234261"/>
    <lineage>
        <taxon>Eukaryota</taxon>
        <taxon>Metazoa</taxon>
        <taxon>Spiralia</taxon>
        <taxon>Gnathifera</taxon>
        <taxon>Rotifera</taxon>
        <taxon>Eurotatoria</taxon>
        <taxon>Bdelloidea</taxon>
        <taxon>Philodinida</taxon>
        <taxon>Philodinidae</taxon>
        <taxon>Didymodactylos</taxon>
    </lineage>
</organism>
<proteinExistence type="predicted"/>
<comment type="caution">
    <text evidence="1">The sequence shown here is derived from an EMBL/GenBank/DDBJ whole genome shotgun (WGS) entry which is preliminary data.</text>
</comment>
<dbReference type="SUPFAM" id="SSF56399">
    <property type="entry name" value="ADP-ribosylation"/>
    <property type="match status" value="2"/>
</dbReference>
<protein>
    <submittedName>
        <fullName evidence="1">Uncharacterized protein</fullName>
    </submittedName>
</protein>
<name>A0A814GLQ2_9BILA</name>
<dbReference type="EMBL" id="CAJOBC010003153">
    <property type="protein sequence ID" value="CAF3769574.1"/>
    <property type="molecule type" value="Genomic_DNA"/>
</dbReference>
<evidence type="ECO:0000313" key="2">
    <source>
        <dbReference type="EMBL" id="CAF3769574.1"/>
    </source>
</evidence>
<dbReference type="PROSITE" id="PS51996">
    <property type="entry name" value="TR_MART"/>
    <property type="match status" value="1"/>
</dbReference>
<dbReference type="EMBL" id="CAJNOQ010003153">
    <property type="protein sequence ID" value="CAF0998044.1"/>
    <property type="molecule type" value="Genomic_DNA"/>
</dbReference>
<dbReference type="Gene3D" id="3.90.176.10">
    <property type="entry name" value="Toxin ADP-ribosyltransferase, Chain A, domain 1"/>
    <property type="match status" value="2"/>
</dbReference>
<evidence type="ECO:0000313" key="1">
    <source>
        <dbReference type="EMBL" id="CAF0998044.1"/>
    </source>
</evidence>
<evidence type="ECO:0000313" key="3">
    <source>
        <dbReference type="Proteomes" id="UP000663829"/>
    </source>
</evidence>
<dbReference type="OrthoDB" id="10064999at2759"/>
<dbReference type="Proteomes" id="UP000681722">
    <property type="component" value="Unassembled WGS sequence"/>
</dbReference>
<dbReference type="AlphaFoldDB" id="A0A814GLQ2"/>
<accession>A0A814GLQ2</accession>
<reference evidence="1" key="1">
    <citation type="submission" date="2021-02" db="EMBL/GenBank/DDBJ databases">
        <authorList>
            <person name="Nowell W R."/>
        </authorList>
    </citation>
    <scope>NUCLEOTIDE SEQUENCE</scope>
</reference>
<keyword evidence="3" id="KW-1185">Reference proteome</keyword>